<dbReference type="AlphaFoldDB" id="A0A0T5NQ60"/>
<dbReference type="PATRIC" id="fig|1641875.4.peg.2016"/>
<sequence>MIGMTSLSSIAMSAYTDLVRLLRDEAVSGAKGKPTLKQRGDKAYWYAARRVGHDTRFFYIGEDNEETRGRIDRIEDLQETGKERQAERSRLVRLLRAEGMTPTDRATGSILSAMAETGTFRLGGTIVGTNAFRLYEGELGVRLPLGGMANTGDIDIAQFQKLSVALQDKVDPGLAETFSVLKFDPLPGLDPGRTWRWAQGGSGQLVEFLTPAFGDETIRDLPALGVNAQALNYLNFLIAEPIYAAAIYRSGILVQVPRPERYAIHKLIIADRRRDGAGSLKAVKDREQAAFLIETLAEDRPDDLSQAYTTAQDVGPRWREHIAKSLDRMPETRAILSRL</sequence>
<reference evidence="3 4" key="1">
    <citation type="submission" date="2015-04" db="EMBL/GenBank/DDBJ databases">
        <title>The draft genome sequence of Roseovarius sp.R12b.</title>
        <authorList>
            <person name="Li G."/>
            <person name="Lai Q."/>
            <person name="Shao Z."/>
            <person name="Yan P."/>
        </authorList>
    </citation>
    <scope>NUCLEOTIDE SEQUENCE [LARGE SCALE GENOMIC DNA]</scope>
    <source>
        <strain evidence="3 4">R12B</strain>
    </source>
</reference>
<gene>
    <name evidence="3" type="ORF">XM53_17565</name>
</gene>
<dbReference type="Pfam" id="PF12281">
    <property type="entry name" value="NTP_transf_8"/>
    <property type="match status" value="1"/>
</dbReference>
<dbReference type="Pfam" id="PF20586">
    <property type="entry name" value="DUF6788"/>
    <property type="match status" value="1"/>
</dbReference>
<dbReference type="InterPro" id="IPR046738">
    <property type="entry name" value="DUF6788"/>
</dbReference>
<dbReference type="InterPro" id="IPR058575">
    <property type="entry name" value="NTP_transf_8_dom"/>
</dbReference>
<protein>
    <submittedName>
        <fullName evidence="3">Uncharacterized protein</fullName>
    </submittedName>
</protein>
<dbReference type="EMBL" id="LAXJ01000023">
    <property type="protein sequence ID" value="KRS11079.1"/>
    <property type="molecule type" value="Genomic_DNA"/>
</dbReference>
<name>A0A0T5NQ60_9RHOB</name>
<dbReference type="PIRSF" id="PIRSF031854">
    <property type="entry name" value="UCP031854"/>
    <property type="match status" value="1"/>
</dbReference>
<feature type="domain" description="DUF6788" evidence="2">
    <location>
        <begin position="17"/>
        <end position="68"/>
    </location>
</feature>
<dbReference type="Proteomes" id="UP000051295">
    <property type="component" value="Unassembled WGS sequence"/>
</dbReference>
<accession>A0A0T5NQ60</accession>
<proteinExistence type="predicted"/>
<evidence type="ECO:0000259" key="2">
    <source>
        <dbReference type="Pfam" id="PF20586"/>
    </source>
</evidence>
<dbReference type="OrthoDB" id="5469612at2"/>
<dbReference type="InterPro" id="IPR022550">
    <property type="entry name" value="NTP_transf_8"/>
</dbReference>
<dbReference type="STRING" id="1641875.XM53_17565"/>
<evidence type="ECO:0000313" key="3">
    <source>
        <dbReference type="EMBL" id="KRS11079.1"/>
    </source>
</evidence>
<evidence type="ECO:0000313" key="4">
    <source>
        <dbReference type="Proteomes" id="UP000051295"/>
    </source>
</evidence>
<evidence type="ECO:0000259" key="1">
    <source>
        <dbReference type="Pfam" id="PF12281"/>
    </source>
</evidence>
<keyword evidence="4" id="KW-1185">Reference proteome</keyword>
<organism evidence="3 4">
    <name type="scientific">Roseovarius atlanticus</name>
    <dbReference type="NCBI Taxonomy" id="1641875"/>
    <lineage>
        <taxon>Bacteria</taxon>
        <taxon>Pseudomonadati</taxon>
        <taxon>Pseudomonadota</taxon>
        <taxon>Alphaproteobacteria</taxon>
        <taxon>Rhodobacterales</taxon>
        <taxon>Roseobacteraceae</taxon>
        <taxon>Roseovarius</taxon>
    </lineage>
</organism>
<comment type="caution">
    <text evidence="3">The sequence shown here is derived from an EMBL/GenBank/DDBJ whole genome shotgun (WGS) entry which is preliminary data.</text>
</comment>
<feature type="domain" description="Nucleotidyltransferase-like" evidence="1">
    <location>
        <begin position="106"/>
        <end position="311"/>
    </location>
</feature>